<gene>
    <name evidence="1" type="ORF">CS063_01795</name>
</gene>
<name>A0AC61DHG4_9FIRM</name>
<evidence type="ECO:0000313" key="1">
    <source>
        <dbReference type="EMBL" id="PHV72233.1"/>
    </source>
</evidence>
<sequence>MKQTLKEKAKTLPDLPGVYLMKDSEGTVIYVGKSKQLRRRVSSYFGSDKGQSSKVKKLVRHIKSIEYEVVDTELDALLRECTLIKELKPIYNRLLKEDKKYCYIVVNKEEALPRARLAYEKGKEGIYFGPYDRKQSLEEAIEAINLYYGWPTCKEVVEKEGCLSFLRGRCLGFCEQEVARQVLASHLQDMFDFLRGKHQKVLNFYKMKMEKAANQLEFEEAAQYRNIIGSLKALNFKKEAIAYGLSRQKGLLFVPKPLGGIKVYGLLGTTILFTEHVFRKEVTSFLREKLQQNTTKPRKQFTKQEIDEVYIIYSYLRNTDKCTYISWKEKEL</sequence>
<accession>A0AC61DHG4</accession>
<dbReference type="EMBL" id="PEDL01000001">
    <property type="protein sequence ID" value="PHV72233.1"/>
    <property type="molecule type" value="Genomic_DNA"/>
</dbReference>
<organism evidence="1 2">
    <name type="scientific">Sporanaerobium hydrogeniformans</name>
    <dbReference type="NCBI Taxonomy" id="3072179"/>
    <lineage>
        <taxon>Bacteria</taxon>
        <taxon>Bacillati</taxon>
        <taxon>Bacillota</taxon>
        <taxon>Clostridia</taxon>
        <taxon>Lachnospirales</taxon>
        <taxon>Lachnospiraceae</taxon>
        <taxon>Sporanaerobium</taxon>
    </lineage>
</organism>
<keyword evidence="2" id="KW-1185">Reference proteome</keyword>
<proteinExistence type="predicted"/>
<reference evidence="1" key="1">
    <citation type="submission" date="2017-10" db="EMBL/GenBank/DDBJ databases">
        <title>Genome sequence of cellulolytic Lachnospiraceae bacterium XHS1971 isolated from hotspring sediment.</title>
        <authorList>
            <person name="Vasudevan G."/>
            <person name="Joshi A.J."/>
            <person name="Hivarkar S."/>
            <person name="Lanjekar V.B."/>
            <person name="Dhakephalkar P.K."/>
            <person name="Dagar S."/>
        </authorList>
    </citation>
    <scope>NUCLEOTIDE SEQUENCE</scope>
    <source>
        <strain evidence="1">XHS1971</strain>
    </source>
</reference>
<dbReference type="Proteomes" id="UP000224460">
    <property type="component" value="Unassembled WGS sequence"/>
</dbReference>
<evidence type="ECO:0000313" key="2">
    <source>
        <dbReference type="Proteomes" id="UP000224460"/>
    </source>
</evidence>
<comment type="caution">
    <text evidence="1">The sequence shown here is derived from an EMBL/GenBank/DDBJ whole genome shotgun (WGS) entry which is preliminary data.</text>
</comment>
<protein>
    <submittedName>
        <fullName evidence="1">Uncharacterized protein</fullName>
    </submittedName>
</protein>